<name>A0A410P2F6_VELA1</name>
<dbReference type="Proteomes" id="UP000287243">
    <property type="component" value="Chromosome"/>
</dbReference>
<dbReference type="KEGG" id="vai:BU251_00490"/>
<dbReference type="AlphaFoldDB" id="A0A410P2F6"/>
<dbReference type="Gene3D" id="3.40.30.10">
    <property type="entry name" value="Glutaredoxin"/>
    <property type="match status" value="1"/>
</dbReference>
<dbReference type="SUPFAM" id="SSF52833">
    <property type="entry name" value="Thioredoxin-like"/>
    <property type="match status" value="1"/>
</dbReference>
<dbReference type="InterPro" id="IPR012347">
    <property type="entry name" value="Ferritin-like"/>
</dbReference>
<protein>
    <submittedName>
        <fullName evidence="3">Thioredoxin</fullName>
    </submittedName>
</protein>
<dbReference type="CDD" id="cd01045">
    <property type="entry name" value="Ferritin_like_AB"/>
    <property type="match status" value="1"/>
</dbReference>
<reference evidence="3 4" key="1">
    <citation type="submission" date="2017-01" db="EMBL/GenBank/DDBJ databases">
        <title>First insights into the biology of 'candidatus Vampirococcus archaeovorus'.</title>
        <authorList>
            <person name="Kizina J."/>
            <person name="Jordan S."/>
            <person name="Stueber K."/>
            <person name="Reinhardt R."/>
            <person name="Harder J."/>
        </authorList>
    </citation>
    <scope>NUCLEOTIDE SEQUENCE [LARGE SCALE GENOMIC DNA]</scope>
    <source>
        <strain evidence="3 4">LiM</strain>
    </source>
</reference>
<dbReference type="GO" id="GO:0046872">
    <property type="term" value="F:metal ion binding"/>
    <property type="evidence" value="ECO:0007669"/>
    <property type="project" value="InterPro"/>
</dbReference>
<feature type="domain" description="Rubrerythrin diiron-binding" evidence="2">
    <location>
        <begin position="119"/>
        <end position="243"/>
    </location>
</feature>
<gene>
    <name evidence="3" type="ORF">BU251_00490</name>
</gene>
<dbReference type="GO" id="GO:0005737">
    <property type="term" value="C:cytoplasm"/>
    <property type="evidence" value="ECO:0007669"/>
    <property type="project" value="TreeGrafter"/>
</dbReference>
<dbReference type="GO" id="GO:0015035">
    <property type="term" value="F:protein-disulfide reductase activity"/>
    <property type="evidence" value="ECO:0007669"/>
    <property type="project" value="TreeGrafter"/>
</dbReference>
<organism evidence="3 4">
    <name type="scientific">Velamenicoccus archaeovorus</name>
    <dbReference type="NCBI Taxonomy" id="1930593"/>
    <lineage>
        <taxon>Bacteria</taxon>
        <taxon>Pseudomonadati</taxon>
        <taxon>Candidatus Omnitrophota</taxon>
        <taxon>Candidatus Velamenicoccus</taxon>
    </lineage>
</organism>
<dbReference type="EMBL" id="CP019384">
    <property type="protein sequence ID" value="QAT16323.1"/>
    <property type="molecule type" value="Genomic_DNA"/>
</dbReference>
<proteinExistence type="predicted"/>
<feature type="domain" description="Thioredoxin" evidence="1">
    <location>
        <begin position="5"/>
        <end position="92"/>
    </location>
</feature>
<sequence>MVKLIEINDTQFNALVLKASLPVLVECASPECIICKAMAQRVREAARDYLDQMLFFRLNVNESRRWKDYGVRVIPTLLYFKGGELAARQETFPEIEEIQGQIRVVLGQDAGTGGPVAELKNAMDLEHAAAQFYKYVAANVRNGRAKERFRQLQHQSIAHHEILGRKYKELSGESYQPAEKIVDPGLKPYGFSLLGAMKMAIRLEEKLLAYYKKLAKSRIKPAEKELFKKIIKEEGLHLKAVRQEKAYAQRRELESSLEVPEQSSWLNKVFE</sequence>
<evidence type="ECO:0000313" key="4">
    <source>
        <dbReference type="Proteomes" id="UP000287243"/>
    </source>
</evidence>
<dbReference type="OrthoDB" id="9790390at2"/>
<accession>A0A410P2F6</accession>
<evidence type="ECO:0000313" key="3">
    <source>
        <dbReference type="EMBL" id="QAT16323.1"/>
    </source>
</evidence>
<evidence type="ECO:0000259" key="1">
    <source>
        <dbReference type="Pfam" id="PF00085"/>
    </source>
</evidence>
<dbReference type="InterPro" id="IPR013766">
    <property type="entry name" value="Thioredoxin_domain"/>
</dbReference>
<dbReference type="CDD" id="cd02947">
    <property type="entry name" value="TRX_family"/>
    <property type="match status" value="1"/>
</dbReference>
<dbReference type="PANTHER" id="PTHR45663">
    <property type="entry name" value="GEO12009P1"/>
    <property type="match status" value="1"/>
</dbReference>
<dbReference type="InterPro" id="IPR009078">
    <property type="entry name" value="Ferritin-like_SF"/>
</dbReference>
<keyword evidence="4" id="KW-1185">Reference proteome</keyword>
<dbReference type="Pfam" id="PF02915">
    <property type="entry name" value="Rubrerythrin"/>
    <property type="match status" value="1"/>
</dbReference>
<dbReference type="InterPro" id="IPR036249">
    <property type="entry name" value="Thioredoxin-like_sf"/>
</dbReference>
<dbReference type="InterPro" id="IPR003251">
    <property type="entry name" value="Rr_diiron-bd_dom"/>
</dbReference>
<dbReference type="PANTHER" id="PTHR45663:SF11">
    <property type="entry name" value="GEO12009P1"/>
    <property type="match status" value="1"/>
</dbReference>
<evidence type="ECO:0000259" key="2">
    <source>
        <dbReference type="Pfam" id="PF02915"/>
    </source>
</evidence>
<dbReference type="RefSeq" id="WP_128698958.1">
    <property type="nucleotide sequence ID" value="NZ_CP019384.1"/>
</dbReference>
<dbReference type="Gene3D" id="1.20.1260.10">
    <property type="match status" value="1"/>
</dbReference>
<dbReference type="Pfam" id="PF00085">
    <property type="entry name" value="Thioredoxin"/>
    <property type="match status" value="1"/>
</dbReference>
<dbReference type="SUPFAM" id="SSF47240">
    <property type="entry name" value="Ferritin-like"/>
    <property type="match status" value="1"/>
</dbReference>